<feature type="region of interest" description="Disordered" evidence="12">
    <location>
        <begin position="1047"/>
        <end position="1066"/>
    </location>
</feature>
<proteinExistence type="inferred from homology"/>
<dbReference type="InterPro" id="IPR013783">
    <property type="entry name" value="Ig-like_fold"/>
</dbReference>
<name>A0A0F4Z234_RASE3</name>
<dbReference type="PANTHER" id="PTHR13832:SF565">
    <property type="entry name" value="AT28366P-RELATED"/>
    <property type="match status" value="1"/>
</dbReference>
<dbReference type="GO" id="GO:0005509">
    <property type="term" value="F:calcium ion binding"/>
    <property type="evidence" value="ECO:0007669"/>
    <property type="project" value="InterPro"/>
</dbReference>
<sequence>MTYGKRVGIDSVFNERDTQRELGSVEMGVLNRHRKNSLSFHFQWQALFVERGRGSETFLDFHLEAGAMAECLVIADIHSLKQNEALDILARIARVEKKTFPSNEAFDFSADLWRKKPNTRVIYAMDTPSSPAGAPSTLVAYAVYVRQKGAALLHKVCVTEPHRRRGIGKRLLEYIQQRLQKEGCQYIQLWVDRDRHPARALYARCGFEEREQVADYYAPGRTVANYPINSQLPPVARVSKPFRFSFSESTFVNGEAGLEYSLTNAPRWLHLDSGSRTLYGTPGPGDAGTVQFDLKASDQSGSANMGVTLVVSNEAGPEPGKSLLPQLAKSGPTSSPSTIFMYPGRPFHLSFNASDMFKNTHFTTIYYATSSDNSPLPSWISFDPSSLSFSGNSPSSPSSGPQTFNFNIVASDVAGFSAATVSFDIVVGPHIMAFNHTVQTLKFTRGQPFSTPHFIGDLTIDGNQATTQNLTSIKLDAPNWLKLDHDTISLSGTAPEDAGNENITVTVTDVYQDTATLDIRLRVSQLFFRGVESCNATIGEDFSYTFDKYLFSDDTVKLDVDLEKVPSWVKYNDANRTLYGHVPADLAPQTYEIKLIASQGSTVETRNLDLKISRPDQGGDVNDQNSSGSEDPIHERKVGIVAVAVVVPFVVIVTTAILLCWWRRRRQETAGKGGHDQETPPSPSSKMKELPKCEPYEQCEQQEPPETRRSSSSSSTRSVAPRLELGPLWETDSLKNEEEQTPNMADQENQPPRPTVGWDFANAGAHEDKQTREATKESTSVTQTSPVSHRSTRRHSKREPLKPIQPRSFKRDSAMSTKSKRYSRQSSGLSSVASGLPPRLNGAGHGAGGIEPPGLGAVRMSWQNAPTSCPSGDDTSIENLATMFPRPPLARTRDSLPYPQQSKRVSAGSPTQPEADSLEAFIQNRARSRNSGNPMFSSRLNSRGSSGCRALEKARRSSSVAETAASVSTNAEDHRQSLQVRPVSTAMSASVYTDDFRHSTQLRPMSQATANFDGLNVPKTRGSQPSLIQKYTDAIAQIPRFWSQGSLSSARRFESADSMTGSDDYNDLVDEQEDHEGRRQWYAANAHPLYDVNEVEAETAVAGEESPDRRMSQIRTGGPDSSPATRSGDRHWQLDENREQRSVSVEERDGLQRENTGSFLAFFAPHPVPSPVGMRPRGGMLIWRRGRGPGWQQPGPGLGGVPEMGQKEAGAVCGQPVRQAAAACKDAPSENSARSNSTPSRLPGRSLMRPFEPARGFVRPASLLTTLHTLSSWSAGTSALASPKLPFSPRLAVSAARWSRVSPAPLLAASLHPAHSLPPPHPLDRFCAKAAGYWYLPLQNAALPPAPLSTPIPAKATPADDFSGPCMITLSEPVVEKTSAQGQDECVLYGLSAMQGWRISMEDAHAAVLDLQAKYLDKEGRPTSPDKRLSFFGVYDGHGGDKVALFAGENVHKIVAKQEAFARGDIEQALKDGFLATDRAILEDPKYEEEVSGCTASVGVISKDKIWVANAGDSRSVLGVKGRAKPLSFDHKPQNEGEKARISAAGGFVDFGRVNGNLALSRAIGDFEFKKSAELSPEQQIVTAFPDVTVHEITEDDEFLVIACDGIWDCQSSQAVIEFVRRGIAAKQELYRICENMMDNCLASNSETGGVGCDNMTMVIVGILNGKTKEEWYNTIAERVAKGDGPCAPPEYGKSEFRGPGVRRQFDESPDYDDLEMDSRSSSFGVRSGRIILLGDGTEVHADQAEEEEELFDPADEGKDDKSQVRNSSSESSNDAIRKQREGTPGPQLTYQNNPQNNKDTSQTTPQVSASPSSITTESSGKGNEDGEASEKPSES</sequence>
<dbReference type="GO" id="GO:0016747">
    <property type="term" value="F:acyltransferase activity, transferring groups other than amino-acyl groups"/>
    <property type="evidence" value="ECO:0007669"/>
    <property type="project" value="InterPro"/>
</dbReference>
<feature type="compositionally biased region" description="Basic and acidic residues" evidence="12">
    <location>
        <begin position="686"/>
        <end position="695"/>
    </location>
</feature>
<evidence type="ECO:0000256" key="8">
    <source>
        <dbReference type="ARBA" id="ARBA00023211"/>
    </source>
</evidence>
<dbReference type="SMART" id="SM00736">
    <property type="entry name" value="CADG"/>
    <property type="match status" value="3"/>
</dbReference>
<organism evidence="15 16">
    <name type="scientific">Rasamsonia emersonii (strain ATCC 16479 / CBS 393.64 / IMI 116815)</name>
    <dbReference type="NCBI Taxonomy" id="1408163"/>
    <lineage>
        <taxon>Eukaryota</taxon>
        <taxon>Fungi</taxon>
        <taxon>Dikarya</taxon>
        <taxon>Ascomycota</taxon>
        <taxon>Pezizomycotina</taxon>
        <taxon>Eurotiomycetes</taxon>
        <taxon>Eurotiomycetidae</taxon>
        <taxon>Eurotiales</taxon>
        <taxon>Trichocomaceae</taxon>
        <taxon>Rasamsonia</taxon>
    </lineage>
</organism>
<gene>
    <name evidence="15" type="ORF">T310_2025</name>
</gene>
<comment type="cofactor">
    <cofactor evidence="2">
        <name>Mg(2+)</name>
        <dbReference type="ChEBI" id="CHEBI:18420"/>
    </cofactor>
</comment>
<keyword evidence="6 11" id="KW-0378">Hydrolase</keyword>
<feature type="compositionally biased region" description="Polar residues" evidence="12">
    <location>
        <begin position="824"/>
        <end position="833"/>
    </location>
</feature>
<feature type="domain" description="N-acetyltransferase" evidence="13">
    <location>
        <begin position="75"/>
        <end position="229"/>
    </location>
</feature>
<evidence type="ECO:0000256" key="4">
    <source>
        <dbReference type="ARBA" id="ARBA00013081"/>
    </source>
</evidence>
<evidence type="ECO:0000313" key="16">
    <source>
        <dbReference type="Proteomes" id="UP000053958"/>
    </source>
</evidence>
<dbReference type="InterPro" id="IPR015655">
    <property type="entry name" value="PP2C"/>
</dbReference>
<dbReference type="GeneID" id="25314376"/>
<feature type="compositionally biased region" description="Polar residues" evidence="12">
    <location>
        <begin position="1787"/>
        <end position="1808"/>
    </location>
</feature>
<dbReference type="GO" id="GO:0016020">
    <property type="term" value="C:membrane"/>
    <property type="evidence" value="ECO:0007669"/>
    <property type="project" value="InterPro"/>
</dbReference>
<feature type="compositionally biased region" description="Low complexity" evidence="12">
    <location>
        <begin position="1809"/>
        <end position="1820"/>
    </location>
</feature>
<feature type="compositionally biased region" description="Polar residues" evidence="12">
    <location>
        <begin position="929"/>
        <end position="945"/>
    </location>
</feature>
<keyword evidence="15" id="KW-0472">Membrane</keyword>
<dbReference type="Proteomes" id="UP000053958">
    <property type="component" value="Unassembled WGS sequence"/>
</dbReference>
<evidence type="ECO:0000256" key="10">
    <source>
        <dbReference type="ARBA" id="ARBA00074087"/>
    </source>
</evidence>
<evidence type="ECO:0000256" key="11">
    <source>
        <dbReference type="RuleBase" id="RU003465"/>
    </source>
</evidence>
<dbReference type="RefSeq" id="XP_013330545.1">
    <property type="nucleotide sequence ID" value="XM_013475091.1"/>
</dbReference>
<dbReference type="STRING" id="1408163.A0A0F4Z234"/>
<keyword evidence="8" id="KW-0464">Manganese</keyword>
<feature type="compositionally biased region" description="Basic and acidic residues" evidence="12">
    <location>
        <begin position="669"/>
        <end position="678"/>
    </location>
</feature>
<dbReference type="InterPro" id="IPR000222">
    <property type="entry name" value="PP2C_BS"/>
</dbReference>
<accession>A0A0F4Z234</accession>
<feature type="region of interest" description="Disordered" evidence="12">
    <location>
        <begin position="1099"/>
        <end position="1150"/>
    </location>
</feature>
<dbReference type="InterPro" id="IPR006644">
    <property type="entry name" value="Cadg"/>
</dbReference>
<dbReference type="InterPro" id="IPR001932">
    <property type="entry name" value="PPM-type_phosphatase-like_dom"/>
</dbReference>
<dbReference type="Pfam" id="PF00583">
    <property type="entry name" value="Acetyltransf_1"/>
    <property type="match status" value="1"/>
</dbReference>
<feature type="region of interest" description="Disordered" evidence="12">
    <location>
        <begin position="1683"/>
        <end position="1721"/>
    </location>
</feature>
<keyword evidence="15" id="KW-0812">Transmembrane</keyword>
<keyword evidence="5" id="KW-0479">Metal-binding</keyword>
<dbReference type="PROSITE" id="PS01032">
    <property type="entry name" value="PPM_1"/>
    <property type="match status" value="1"/>
</dbReference>
<dbReference type="Gene3D" id="3.60.40.10">
    <property type="entry name" value="PPM-type phosphatase domain"/>
    <property type="match status" value="1"/>
</dbReference>
<dbReference type="SMART" id="SM00332">
    <property type="entry name" value="PP2Cc"/>
    <property type="match status" value="1"/>
</dbReference>
<dbReference type="GO" id="GO:0004722">
    <property type="term" value="F:protein serine/threonine phosphatase activity"/>
    <property type="evidence" value="ECO:0007669"/>
    <property type="project" value="UniProtKB-EC"/>
</dbReference>
<evidence type="ECO:0000259" key="14">
    <source>
        <dbReference type="PROSITE" id="PS51746"/>
    </source>
</evidence>
<feature type="compositionally biased region" description="Polar residues" evidence="12">
    <location>
        <begin position="777"/>
        <end position="789"/>
    </location>
</feature>
<dbReference type="CDD" id="cd04301">
    <property type="entry name" value="NAT_SF"/>
    <property type="match status" value="1"/>
</dbReference>
<protein>
    <recommendedName>
        <fullName evidence="10">Protein phosphatase 2C homolog 2</fullName>
        <ecNumber evidence="4">3.1.3.16</ecNumber>
    </recommendedName>
</protein>
<feature type="compositionally biased region" description="Basic and acidic residues" evidence="12">
    <location>
        <begin position="1127"/>
        <end position="1150"/>
    </location>
</feature>
<dbReference type="InterPro" id="IPR000182">
    <property type="entry name" value="GNAT_dom"/>
</dbReference>
<evidence type="ECO:0000256" key="1">
    <source>
        <dbReference type="ARBA" id="ARBA00001936"/>
    </source>
</evidence>
<feature type="compositionally biased region" description="Polar residues" evidence="12">
    <location>
        <begin position="898"/>
        <end position="914"/>
    </location>
</feature>
<feature type="compositionally biased region" description="Polar residues" evidence="12">
    <location>
        <begin position="741"/>
        <end position="750"/>
    </location>
</feature>
<dbReference type="PANTHER" id="PTHR13832">
    <property type="entry name" value="PROTEIN PHOSPHATASE 2C"/>
    <property type="match status" value="1"/>
</dbReference>
<dbReference type="InterPro" id="IPR036457">
    <property type="entry name" value="PPM-type-like_dom_sf"/>
</dbReference>
<dbReference type="EMBL" id="LASV01000081">
    <property type="protein sequence ID" value="KKA23933.1"/>
    <property type="molecule type" value="Genomic_DNA"/>
</dbReference>
<feature type="compositionally biased region" description="Basic and acidic residues" evidence="12">
    <location>
        <begin position="765"/>
        <end position="776"/>
    </location>
</feature>
<dbReference type="InterPro" id="IPR015919">
    <property type="entry name" value="Cadherin-like_sf"/>
</dbReference>
<evidence type="ECO:0000256" key="12">
    <source>
        <dbReference type="SAM" id="MobiDB-lite"/>
    </source>
</evidence>
<dbReference type="PROSITE" id="PS51746">
    <property type="entry name" value="PPM_2"/>
    <property type="match status" value="1"/>
</dbReference>
<dbReference type="CDD" id="cd00143">
    <property type="entry name" value="PP2Cc"/>
    <property type="match status" value="1"/>
</dbReference>
<feature type="region of interest" description="Disordered" evidence="12">
    <location>
        <begin position="1223"/>
        <end position="1246"/>
    </location>
</feature>
<keyword evidence="16" id="KW-1185">Reference proteome</keyword>
<feature type="compositionally biased region" description="Polar residues" evidence="12">
    <location>
        <begin position="1229"/>
        <end position="1240"/>
    </location>
</feature>
<feature type="compositionally biased region" description="Low complexity" evidence="12">
    <location>
        <begin position="957"/>
        <end position="970"/>
    </location>
</feature>
<dbReference type="Pfam" id="PF00481">
    <property type="entry name" value="PP2C"/>
    <property type="match status" value="1"/>
</dbReference>
<evidence type="ECO:0000256" key="9">
    <source>
        <dbReference type="ARBA" id="ARBA00048832"/>
    </source>
</evidence>
<dbReference type="Pfam" id="PF05345">
    <property type="entry name" value="He_PIG"/>
    <property type="match status" value="4"/>
</dbReference>
<evidence type="ECO:0000313" key="15">
    <source>
        <dbReference type="EMBL" id="KKA23933.1"/>
    </source>
</evidence>
<feature type="region of interest" description="Disordered" evidence="12">
    <location>
        <begin position="1747"/>
        <end position="1836"/>
    </location>
</feature>
<comment type="catalytic activity">
    <reaction evidence="9">
        <text>O-phospho-L-threonyl-[protein] + H2O = L-threonyl-[protein] + phosphate</text>
        <dbReference type="Rhea" id="RHEA:47004"/>
        <dbReference type="Rhea" id="RHEA-COMP:11060"/>
        <dbReference type="Rhea" id="RHEA-COMP:11605"/>
        <dbReference type="ChEBI" id="CHEBI:15377"/>
        <dbReference type="ChEBI" id="CHEBI:30013"/>
        <dbReference type="ChEBI" id="CHEBI:43474"/>
        <dbReference type="ChEBI" id="CHEBI:61977"/>
        <dbReference type="EC" id="3.1.3.16"/>
    </reaction>
    <physiologicalReaction direction="left-to-right" evidence="9">
        <dbReference type="Rhea" id="RHEA:47005"/>
    </physiologicalReaction>
</comment>
<reference evidence="15 16" key="1">
    <citation type="submission" date="2015-04" db="EMBL/GenBank/DDBJ databases">
        <authorList>
            <person name="Heijne W.H."/>
            <person name="Fedorova N.D."/>
            <person name="Nierman W.C."/>
            <person name="Vollebregt A.W."/>
            <person name="Zhao Z."/>
            <person name="Wu L."/>
            <person name="Kumar M."/>
            <person name="Stam H."/>
            <person name="van den Berg M.A."/>
            <person name="Pel H.J."/>
        </authorList>
    </citation>
    <scope>NUCLEOTIDE SEQUENCE [LARGE SCALE GENOMIC DNA]</scope>
    <source>
        <strain evidence="15 16">CBS 393.64</strain>
    </source>
</reference>
<dbReference type="FunFam" id="3.60.40.10:FF:000016">
    <property type="entry name" value="Protein phosphatase 2C"/>
    <property type="match status" value="1"/>
</dbReference>
<dbReference type="Gene3D" id="3.40.630.30">
    <property type="match status" value="1"/>
</dbReference>
<dbReference type="SUPFAM" id="SSF81606">
    <property type="entry name" value="PP2C-like"/>
    <property type="match status" value="1"/>
</dbReference>
<evidence type="ECO:0000256" key="5">
    <source>
        <dbReference type="ARBA" id="ARBA00022723"/>
    </source>
</evidence>
<evidence type="ECO:0000259" key="13">
    <source>
        <dbReference type="PROSITE" id="PS51186"/>
    </source>
</evidence>
<feature type="domain" description="PPM-type phosphatase" evidence="14">
    <location>
        <begin position="1388"/>
        <end position="1663"/>
    </location>
</feature>
<feature type="compositionally biased region" description="Polar residues" evidence="12">
    <location>
        <begin position="861"/>
        <end position="879"/>
    </location>
</feature>
<comment type="cofactor">
    <cofactor evidence="1">
        <name>Mn(2+)</name>
        <dbReference type="ChEBI" id="CHEBI:29035"/>
    </cofactor>
</comment>
<dbReference type="InterPro" id="IPR016181">
    <property type="entry name" value="Acyl_CoA_acyltransferase"/>
</dbReference>
<dbReference type="SUPFAM" id="SSF49313">
    <property type="entry name" value="Cadherin-like"/>
    <property type="match status" value="4"/>
</dbReference>
<evidence type="ECO:0000256" key="3">
    <source>
        <dbReference type="ARBA" id="ARBA00006702"/>
    </source>
</evidence>
<dbReference type="PROSITE" id="PS51186">
    <property type="entry name" value="GNAT"/>
    <property type="match status" value="1"/>
</dbReference>
<comment type="similarity">
    <text evidence="3 11">Belongs to the PP2C family.</text>
</comment>
<dbReference type="SUPFAM" id="SSF55729">
    <property type="entry name" value="Acyl-CoA N-acyltransferases (Nat)"/>
    <property type="match status" value="1"/>
</dbReference>
<feature type="region of interest" description="Disordered" evidence="12">
    <location>
        <begin position="612"/>
        <end position="632"/>
    </location>
</feature>
<evidence type="ECO:0000256" key="7">
    <source>
        <dbReference type="ARBA" id="ARBA00022912"/>
    </source>
</evidence>
<dbReference type="SMART" id="SM00331">
    <property type="entry name" value="PP2C_SIG"/>
    <property type="match status" value="1"/>
</dbReference>
<feature type="compositionally biased region" description="Basic and acidic residues" evidence="12">
    <location>
        <begin position="1823"/>
        <end position="1836"/>
    </location>
</feature>
<feature type="region of interest" description="Disordered" evidence="12">
    <location>
        <begin position="669"/>
        <end position="977"/>
    </location>
</feature>
<dbReference type="OrthoDB" id="10264738at2759"/>
<dbReference type="EC" id="3.1.3.16" evidence="4"/>
<feature type="compositionally biased region" description="Low complexity" evidence="12">
    <location>
        <begin position="696"/>
        <end position="718"/>
    </location>
</feature>
<keyword evidence="7 11" id="KW-0904">Protein phosphatase</keyword>
<evidence type="ECO:0000256" key="2">
    <source>
        <dbReference type="ARBA" id="ARBA00001946"/>
    </source>
</evidence>
<evidence type="ECO:0000256" key="6">
    <source>
        <dbReference type="ARBA" id="ARBA00022801"/>
    </source>
</evidence>
<dbReference type="Gene3D" id="2.60.40.10">
    <property type="entry name" value="Immunoglobulins"/>
    <property type="match status" value="4"/>
</dbReference>
<comment type="caution">
    <text evidence="15">The sequence shown here is derived from an EMBL/GenBank/DDBJ whole genome shotgun (WGS) entry which is preliminary data.</text>
</comment>